<name>D3BIQ1_HETP5</name>
<dbReference type="AlphaFoldDB" id="D3BIQ1"/>
<dbReference type="InterPro" id="IPR051251">
    <property type="entry name" value="STK_FNIP-Repeat"/>
</dbReference>
<feature type="region of interest" description="Disordered" evidence="1">
    <location>
        <begin position="1"/>
        <end position="21"/>
    </location>
</feature>
<evidence type="ECO:0000313" key="2">
    <source>
        <dbReference type="EMBL" id="EFA78675.1"/>
    </source>
</evidence>
<evidence type="ECO:0008006" key="4">
    <source>
        <dbReference type="Google" id="ProtNLM"/>
    </source>
</evidence>
<dbReference type="PANTHER" id="PTHR32134">
    <property type="entry name" value="FNIP REPEAT-CONTAINING PROTEIN"/>
    <property type="match status" value="1"/>
</dbReference>
<dbReference type="InParanoid" id="D3BIQ1"/>
<keyword evidence="3" id="KW-1185">Reference proteome</keyword>
<dbReference type="Proteomes" id="UP000001396">
    <property type="component" value="Unassembled WGS sequence"/>
</dbReference>
<dbReference type="GeneID" id="31363614"/>
<dbReference type="SUPFAM" id="SSF52058">
    <property type="entry name" value="L domain-like"/>
    <property type="match status" value="1"/>
</dbReference>
<feature type="compositionally biased region" description="Low complexity" evidence="1">
    <location>
        <begin position="1"/>
        <end position="16"/>
    </location>
</feature>
<proteinExistence type="predicted"/>
<dbReference type="InterPro" id="IPR008615">
    <property type="entry name" value="FNIP"/>
</dbReference>
<protein>
    <recommendedName>
        <fullName evidence="4">FNIP repeat-containing protein</fullName>
    </recommendedName>
</protein>
<sequence>MTEIINNRESSSSSRNIDNDKHPLNIVEHSRDLKSNCTLFIGFTKEINQLNNNNNIDYYYNCEINNINEIVINENVSNVVFSLCCVNKRVFESCVLYERIASSNADTLEFRCNVRLKAGSIPSNVTTIHFSEAFNEELEVGCLPVNLRHLEFKCGFTKLLRPGVLPPSLKVLKLRYYNKKFLRGVLPNGLETLEFFCRDSNIDDAVLPPTLLTLSGIPSTWLKHIKSLTNIRNIALYRQNTNINLSNIPNTVIDYQLGLYSDDFKLTGQLPSSIQYLDLGTCELDSFINQNNNNNSSNNNDNNVNEEQKDDYYYHFPDNLLNLVIGFSSLQKISPGMIPNTVKDLTLSDNIIHSLQVGSIPDSVEILRLGGNCESIPSNVIPASVKRLTINIEYFLNNTINSLPATIETIVVQFHRLSNVYSFDIRRIDIQQNNNSNNNDENDNINPNYQSILMLGGKSDIEGGFINMDNFQKQIIEIINNRFK</sequence>
<gene>
    <name evidence="2" type="ORF">PPL_08134</name>
</gene>
<evidence type="ECO:0000313" key="3">
    <source>
        <dbReference type="Proteomes" id="UP000001396"/>
    </source>
</evidence>
<dbReference type="Pfam" id="PF05725">
    <property type="entry name" value="FNIP"/>
    <property type="match status" value="3"/>
</dbReference>
<dbReference type="EMBL" id="ADBJ01000037">
    <property type="protein sequence ID" value="EFA78675.1"/>
    <property type="molecule type" value="Genomic_DNA"/>
</dbReference>
<dbReference type="RefSeq" id="XP_020430799.1">
    <property type="nucleotide sequence ID" value="XM_020578960.1"/>
</dbReference>
<reference evidence="2 3" key="1">
    <citation type="journal article" date="2011" name="Genome Res.">
        <title>Phylogeny-wide analysis of social amoeba genomes highlights ancient origins for complex intercellular communication.</title>
        <authorList>
            <person name="Heidel A.J."/>
            <person name="Lawal H.M."/>
            <person name="Felder M."/>
            <person name="Schilde C."/>
            <person name="Helps N.R."/>
            <person name="Tunggal B."/>
            <person name="Rivero F."/>
            <person name="John U."/>
            <person name="Schleicher M."/>
            <person name="Eichinger L."/>
            <person name="Platzer M."/>
            <person name="Noegel A.A."/>
            <person name="Schaap P."/>
            <person name="Gloeckner G."/>
        </authorList>
    </citation>
    <scope>NUCLEOTIDE SEQUENCE [LARGE SCALE GENOMIC DNA]</scope>
    <source>
        <strain evidence="3">ATCC 26659 / Pp 5 / PN500</strain>
    </source>
</reference>
<evidence type="ECO:0000256" key="1">
    <source>
        <dbReference type="SAM" id="MobiDB-lite"/>
    </source>
</evidence>
<dbReference type="PANTHER" id="PTHR32134:SF92">
    <property type="entry name" value="FNIP REPEAT-CONTAINING PROTEIN"/>
    <property type="match status" value="1"/>
</dbReference>
<comment type="caution">
    <text evidence="2">The sequence shown here is derived from an EMBL/GenBank/DDBJ whole genome shotgun (WGS) entry which is preliminary data.</text>
</comment>
<organism evidence="2 3">
    <name type="scientific">Heterostelium pallidum (strain ATCC 26659 / Pp 5 / PN500)</name>
    <name type="common">Cellular slime mold</name>
    <name type="synonym">Polysphondylium pallidum</name>
    <dbReference type="NCBI Taxonomy" id="670386"/>
    <lineage>
        <taxon>Eukaryota</taxon>
        <taxon>Amoebozoa</taxon>
        <taxon>Evosea</taxon>
        <taxon>Eumycetozoa</taxon>
        <taxon>Dictyostelia</taxon>
        <taxon>Acytosteliales</taxon>
        <taxon>Acytosteliaceae</taxon>
        <taxon>Heterostelium</taxon>
    </lineage>
</organism>
<accession>D3BIQ1</accession>